<accession>A0A9Q0ESY5</accession>
<gene>
    <name evidence="2" type="ORF">NHX12_021134</name>
</gene>
<feature type="region of interest" description="Disordered" evidence="1">
    <location>
        <begin position="37"/>
        <end position="75"/>
    </location>
</feature>
<name>A0A9Q0ESY5_9TELE</name>
<sequence length="75" mass="8364">MYFNRSKKIHSEGEQFVLTTIRQDSSELPAAATMRARLTDRFDKRESTPETSLDGALAPPTPPSPLTWRAHVGPP</sequence>
<organism evidence="2 3">
    <name type="scientific">Muraenolepis orangiensis</name>
    <name type="common">Patagonian moray cod</name>
    <dbReference type="NCBI Taxonomy" id="630683"/>
    <lineage>
        <taxon>Eukaryota</taxon>
        <taxon>Metazoa</taxon>
        <taxon>Chordata</taxon>
        <taxon>Craniata</taxon>
        <taxon>Vertebrata</taxon>
        <taxon>Euteleostomi</taxon>
        <taxon>Actinopterygii</taxon>
        <taxon>Neopterygii</taxon>
        <taxon>Teleostei</taxon>
        <taxon>Neoteleostei</taxon>
        <taxon>Acanthomorphata</taxon>
        <taxon>Zeiogadaria</taxon>
        <taxon>Gadariae</taxon>
        <taxon>Gadiformes</taxon>
        <taxon>Muraenolepidoidei</taxon>
        <taxon>Muraenolepididae</taxon>
        <taxon>Muraenolepis</taxon>
    </lineage>
</organism>
<evidence type="ECO:0000313" key="2">
    <source>
        <dbReference type="EMBL" id="KAJ3611118.1"/>
    </source>
</evidence>
<dbReference type="Proteomes" id="UP001148018">
    <property type="component" value="Unassembled WGS sequence"/>
</dbReference>
<dbReference type="EMBL" id="JANIIK010000037">
    <property type="protein sequence ID" value="KAJ3611118.1"/>
    <property type="molecule type" value="Genomic_DNA"/>
</dbReference>
<proteinExistence type="predicted"/>
<evidence type="ECO:0000256" key="1">
    <source>
        <dbReference type="SAM" id="MobiDB-lite"/>
    </source>
</evidence>
<keyword evidence="3" id="KW-1185">Reference proteome</keyword>
<dbReference type="AlphaFoldDB" id="A0A9Q0ESY5"/>
<evidence type="ECO:0000313" key="3">
    <source>
        <dbReference type="Proteomes" id="UP001148018"/>
    </source>
</evidence>
<reference evidence="2" key="1">
    <citation type="submission" date="2022-07" db="EMBL/GenBank/DDBJ databases">
        <title>Chromosome-level genome of Muraenolepis orangiensis.</title>
        <authorList>
            <person name="Kim J."/>
        </authorList>
    </citation>
    <scope>NUCLEOTIDE SEQUENCE</scope>
    <source>
        <strain evidence="2">KU_S4_2022</strain>
        <tissue evidence="2">Muscle</tissue>
    </source>
</reference>
<comment type="caution">
    <text evidence="2">The sequence shown here is derived from an EMBL/GenBank/DDBJ whole genome shotgun (WGS) entry which is preliminary data.</text>
</comment>
<feature type="compositionally biased region" description="Basic and acidic residues" evidence="1">
    <location>
        <begin position="37"/>
        <end position="48"/>
    </location>
</feature>
<protein>
    <submittedName>
        <fullName evidence="2">Uncharacterized protein</fullName>
    </submittedName>
</protein>